<dbReference type="Gramene" id="CDP06821">
    <property type="protein sequence ID" value="CDP06821"/>
    <property type="gene ID" value="GSCOC_T00023818001"/>
</dbReference>
<organism evidence="4 5">
    <name type="scientific">Coffea canephora</name>
    <name type="common">Robusta coffee</name>
    <dbReference type="NCBI Taxonomy" id="49390"/>
    <lineage>
        <taxon>Eukaryota</taxon>
        <taxon>Viridiplantae</taxon>
        <taxon>Streptophyta</taxon>
        <taxon>Embryophyta</taxon>
        <taxon>Tracheophyta</taxon>
        <taxon>Spermatophyta</taxon>
        <taxon>Magnoliopsida</taxon>
        <taxon>eudicotyledons</taxon>
        <taxon>Gunneridae</taxon>
        <taxon>Pentapetalae</taxon>
        <taxon>asterids</taxon>
        <taxon>lamiids</taxon>
        <taxon>Gentianales</taxon>
        <taxon>Rubiaceae</taxon>
        <taxon>Ixoroideae</taxon>
        <taxon>Gardenieae complex</taxon>
        <taxon>Bertiereae - Coffeeae clade</taxon>
        <taxon>Coffeeae</taxon>
        <taxon>Coffea</taxon>
    </lineage>
</organism>
<dbReference type="PANTHER" id="PTHR46351">
    <property type="entry name" value="WOUND-INDUCED PROTEIN WIN2"/>
    <property type="match status" value="1"/>
</dbReference>
<dbReference type="GO" id="GO:0042742">
    <property type="term" value="P:defense response to bacterium"/>
    <property type="evidence" value="ECO:0007669"/>
    <property type="project" value="InterPro"/>
</dbReference>
<reference evidence="5" key="1">
    <citation type="journal article" date="2014" name="Science">
        <title>The coffee genome provides insight into the convergent evolution of caffeine biosynthesis.</title>
        <authorList>
            <person name="Denoeud F."/>
            <person name="Carretero-Paulet L."/>
            <person name="Dereeper A."/>
            <person name="Droc G."/>
            <person name="Guyot R."/>
            <person name="Pietrella M."/>
            <person name="Zheng C."/>
            <person name="Alberti A."/>
            <person name="Anthony F."/>
            <person name="Aprea G."/>
            <person name="Aury J.M."/>
            <person name="Bento P."/>
            <person name="Bernard M."/>
            <person name="Bocs S."/>
            <person name="Campa C."/>
            <person name="Cenci A."/>
            <person name="Combes M.C."/>
            <person name="Crouzillat D."/>
            <person name="Da Silva C."/>
            <person name="Daddiego L."/>
            <person name="De Bellis F."/>
            <person name="Dussert S."/>
            <person name="Garsmeur O."/>
            <person name="Gayraud T."/>
            <person name="Guignon V."/>
            <person name="Jahn K."/>
            <person name="Jamilloux V."/>
            <person name="Joet T."/>
            <person name="Labadie K."/>
            <person name="Lan T."/>
            <person name="Leclercq J."/>
            <person name="Lepelley M."/>
            <person name="Leroy T."/>
            <person name="Li L.T."/>
            <person name="Librado P."/>
            <person name="Lopez L."/>
            <person name="Munoz A."/>
            <person name="Noel B."/>
            <person name="Pallavicini A."/>
            <person name="Perrotta G."/>
            <person name="Poncet V."/>
            <person name="Pot D."/>
            <person name="Priyono X."/>
            <person name="Rigoreau M."/>
            <person name="Rouard M."/>
            <person name="Rozas J."/>
            <person name="Tranchant-Dubreuil C."/>
            <person name="VanBuren R."/>
            <person name="Zhang Q."/>
            <person name="Andrade A.C."/>
            <person name="Argout X."/>
            <person name="Bertrand B."/>
            <person name="de Kochko A."/>
            <person name="Graziosi G."/>
            <person name="Henry R.J."/>
            <person name="Jayarama X."/>
            <person name="Ming R."/>
            <person name="Nagai C."/>
            <person name="Rounsley S."/>
            <person name="Sankoff D."/>
            <person name="Giuliano G."/>
            <person name="Albert V.A."/>
            <person name="Wincker P."/>
            <person name="Lashermes P."/>
        </authorList>
    </citation>
    <scope>NUCLEOTIDE SEQUENCE [LARGE SCALE GENOMIC DNA]</scope>
    <source>
        <strain evidence="5">cv. DH200-94</strain>
    </source>
</reference>
<keyword evidence="1" id="KW-1015">Disulfide bond</keyword>
<keyword evidence="5" id="KW-1185">Reference proteome</keyword>
<accession>A0A068UEC6</accession>
<dbReference type="AlphaFoldDB" id="A0A068UEC6"/>
<gene>
    <name evidence="4" type="ORF">GSCOC_T00023818001</name>
</gene>
<dbReference type="Gene3D" id="2.40.40.10">
    <property type="entry name" value="RlpA-like domain"/>
    <property type="match status" value="1"/>
</dbReference>
<dbReference type="EMBL" id="HG739107">
    <property type="protein sequence ID" value="CDP06821.1"/>
    <property type="molecule type" value="Genomic_DNA"/>
</dbReference>
<dbReference type="InterPro" id="IPR036908">
    <property type="entry name" value="RlpA-like_sf"/>
</dbReference>
<dbReference type="PhylomeDB" id="A0A068UEC6"/>
<feature type="domain" description="Barwin" evidence="3">
    <location>
        <begin position="23"/>
        <end position="83"/>
    </location>
</feature>
<sequence>MENVNLTLSLAIFLRFLSLAAAQSASNVWTTYHFYNPAQNGWNLKAVSACCSTWDANKPLTSVAKPRFGRWTAFCGPVGPRLQRVLKDESSPQTNELMQTFPTLINAAMRG</sequence>
<evidence type="ECO:0000259" key="3">
    <source>
        <dbReference type="PROSITE" id="PS51174"/>
    </source>
</evidence>
<proteinExistence type="predicted"/>
<feature type="chain" id="PRO_5001657897" description="Barwin domain-containing protein" evidence="2">
    <location>
        <begin position="23"/>
        <end position="111"/>
    </location>
</feature>
<dbReference type="SUPFAM" id="SSF50685">
    <property type="entry name" value="Barwin-like endoglucanases"/>
    <property type="match status" value="1"/>
</dbReference>
<dbReference type="GO" id="GO:0050832">
    <property type="term" value="P:defense response to fungus"/>
    <property type="evidence" value="ECO:0007669"/>
    <property type="project" value="InterPro"/>
</dbReference>
<feature type="signal peptide" evidence="2">
    <location>
        <begin position="1"/>
        <end position="22"/>
    </location>
</feature>
<protein>
    <recommendedName>
        <fullName evidence="3">Barwin domain-containing protein</fullName>
    </recommendedName>
</protein>
<dbReference type="GO" id="GO:0004540">
    <property type="term" value="F:RNA nuclease activity"/>
    <property type="evidence" value="ECO:0007669"/>
    <property type="project" value="InterPro"/>
</dbReference>
<dbReference type="Pfam" id="PF00967">
    <property type="entry name" value="Barwin"/>
    <property type="match status" value="1"/>
</dbReference>
<dbReference type="PANTHER" id="PTHR46351:SF3">
    <property type="entry name" value="WOUND-INDUCED PROTEIN WIN2"/>
    <property type="match status" value="1"/>
</dbReference>
<dbReference type="PROSITE" id="PS51174">
    <property type="entry name" value="BARWIN_3"/>
    <property type="match status" value="1"/>
</dbReference>
<dbReference type="InParanoid" id="A0A068UEC6"/>
<evidence type="ECO:0000256" key="1">
    <source>
        <dbReference type="ARBA" id="ARBA00023157"/>
    </source>
</evidence>
<dbReference type="Proteomes" id="UP000295252">
    <property type="component" value="Chromosome IV"/>
</dbReference>
<name>A0A068UEC6_COFCA</name>
<dbReference type="InterPro" id="IPR044301">
    <property type="entry name" value="PR4"/>
</dbReference>
<dbReference type="InterPro" id="IPR001153">
    <property type="entry name" value="Barwin_dom"/>
</dbReference>
<evidence type="ECO:0000313" key="4">
    <source>
        <dbReference type="EMBL" id="CDP06821.1"/>
    </source>
</evidence>
<evidence type="ECO:0000256" key="2">
    <source>
        <dbReference type="SAM" id="SignalP"/>
    </source>
</evidence>
<keyword evidence="2" id="KW-0732">Signal</keyword>
<dbReference type="STRING" id="49390.A0A068UEC6"/>
<evidence type="ECO:0000313" key="5">
    <source>
        <dbReference type="Proteomes" id="UP000295252"/>
    </source>
</evidence>